<dbReference type="EMBL" id="UZAM01000260">
    <property type="protein sequence ID" value="VDO80191.1"/>
    <property type="molecule type" value="Genomic_DNA"/>
</dbReference>
<evidence type="ECO:0000256" key="1">
    <source>
        <dbReference type="SAM" id="MobiDB-lite"/>
    </source>
</evidence>
<proteinExistence type="predicted"/>
<protein>
    <submittedName>
        <fullName evidence="4">C2 domain-containing protein</fullName>
    </submittedName>
</protein>
<reference evidence="2 3" key="2">
    <citation type="submission" date="2018-11" db="EMBL/GenBank/DDBJ databases">
        <authorList>
            <consortium name="Pathogen Informatics"/>
        </authorList>
    </citation>
    <scope>NUCLEOTIDE SEQUENCE [LARGE SCALE GENOMIC DNA]</scope>
</reference>
<dbReference type="AlphaFoldDB" id="A0A183I962"/>
<gene>
    <name evidence="2" type="ORF">SBAD_LOCUS156</name>
</gene>
<dbReference type="WBParaSite" id="SBAD_0000016801-mRNA-1">
    <property type="protein sequence ID" value="SBAD_0000016801-mRNA-1"/>
    <property type="gene ID" value="SBAD_0000016801"/>
</dbReference>
<name>A0A183I962_9BILA</name>
<organism evidence="4">
    <name type="scientific">Soboliphyme baturini</name>
    <dbReference type="NCBI Taxonomy" id="241478"/>
    <lineage>
        <taxon>Eukaryota</taxon>
        <taxon>Metazoa</taxon>
        <taxon>Ecdysozoa</taxon>
        <taxon>Nematoda</taxon>
        <taxon>Enoplea</taxon>
        <taxon>Dorylaimia</taxon>
        <taxon>Dioctophymatida</taxon>
        <taxon>Dioctophymatoidea</taxon>
        <taxon>Soboliphymatidae</taxon>
        <taxon>Soboliphyme</taxon>
    </lineage>
</organism>
<keyword evidence="3" id="KW-1185">Reference proteome</keyword>
<dbReference type="PANTHER" id="PTHR21254">
    <property type="entry name" value="C2 DOMAIN-CONTAINING PROTEIN 3"/>
    <property type="match status" value="1"/>
</dbReference>
<sequence>MNSPSPNTLSSSNDEEGDVAPTECIAALIKCPDADKKEELVEETWSLLNDVTFVRIVINKLTWERSPRFAVKETQRRVIMPDCNSLKCEFHFQRYHSLCIHKSYTNEHNCVKEEKHMCLKFSLPDCNQGSYRNFRKIIRVLSKEFLPSGVYFNHRTVILINMKPKLLVTWSESVLVFDVLYQQPEKPETLIAKCSMPLYKLLVMPFSVEANLPLYNIHETATFSGSLQVCMQLGSRFASFTQRVEAFRNPSNMTSPFSIVDPLAADLRATPAAPSNSRPRKERQQQRISQPSGFHNIMPYAEHHEPSNPRKPLFVPCLRTEQRLSRYIGRNNHTINKPGNDTFDFMTCEETTEDSDQSSSKAGNGKITEVMPLGRSATSTPYVGEKDNWPAAESNRATENIQINIAADQKKNVKTMSVAQRLLKAQLSRSDETTAVTGKSDEAIVRISVYGARFMSRVLPHDLLSQRDLLPTTYLTCRRNDQILASPVVHNSPEPVFNWDVDFPMSLKQKNVVFKLWQVVRDAIDDRLIGLIVVDITEDEKFGFHQY</sequence>
<reference evidence="4" key="1">
    <citation type="submission" date="2016-06" db="UniProtKB">
        <authorList>
            <consortium name="WormBaseParasite"/>
        </authorList>
    </citation>
    <scope>IDENTIFICATION</scope>
</reference>
<dbReference type="GO" id="GO:0071539">
    <property type="term" value="P:protein localization to centrosome"/>
    <property type="evidence" value="ECO:0007669"/>
    <property type="project" value="TreeGrafter"/>
</dbReference>
<feature type="region of interest" description="Disordered" evidence="1">
    <location>
        <begin position="270"/>
        <end position="311"/>
    </location>
</feature>
<dbReference type="InterPro" id="IPR035892">
    <property type="entry name" value="C2_domain_sf"/>
</dbReference>
<accession>A0A183I962</accession>
<evidence type="ECO:0000313" key="3">
    <source>
        <dbReference type="Proteomes" id="UP000270296"/>
    </source>
</evidence>
<dbReference type="GO" id="GO:0034451">
    <property type="term" value="C:centriolar satellite"/>
    <property type="evidence" value="ECO:0007669"/>
    <property type="project" value="TreeGrafter"/>
</dbReference>
<dbReference type="Proteomes" id="UP000270296">
    <property type="component" value="Unassembled WGS sequence"/>
</dbReference>
<feature type="region of interest" description="Disordered" evidence="1">
    <location>
        <begin position="350"/>
        <end position="394"/>
    </location>
</feature>
<dbReference type="OrthoDB" id="5918218at2759"/>
<dbReference type="PANTHER" id="PTHR21254:SF1">
    <property type="entry name" value="C2 DOMAIN-CONTAINING PROTEIN 3"/>
    <property type="match status" value="1"/>
</dbReference>
<dbReference type="SUPFAM" id="SSF49562">
    <property type="entry name" value="C2 domain (Calcium/lipid-binding domain, CaLB)"/>
    <property type="match status" value="1"/>
</dbReference>
<dbReference type="GO" id="GO:0005814">
    <property type="term" value="C:centriole"/>
    <property type="evidence" value="ECO:0007669"/>
    <property type="project" value="TreeGrafter"/>
</dbReference>
<evidence type="ECO:0000313" key="2">
    <source>
        <dbReference type="EMBL" id="VDO80191.1"/>
    </source>
</evidence>
<dbReference type="GO" id="GO:0061511">
    <property type="term" value="P:centriole elongation"/>
    <property type="evidence" value="ECO:0007669"/>
    <property type="project" value="TreeGrafter"/>
</dbReference>
<dbReference type="GO" id="GO:0060271">
    <property type="term" value="P:cilium assembly"/>
    <property type="evidence" value="ECO:0007669"/>
    <property type="project" value="TreeGrafter"/>
</dbReference>
<evidence type="ECO:0000313" key="4">
    <source>
        <dbReference type="WBParaSite" id="SBAD_0000016801-mRNA-1"/>
    </source>
</evidence>